<evidence type="ECO:0000256" key="2">
    <source>
        <dbReference type="ARBA" id="ARBA00009891"/>
    </source>
</evidence>
<organism evidence="10">
    <name type="scientific">Rodentolepis nana</name>
    <name type="common">Dwarf tapeworm</name>
    <name type="synonym">Hymenolepis nana</name>
    <dbReference type="NCBI Taxonomy" id="102285"/>
    <lineage>
        <taxon>Eukaryota</taxon>
        <taxon>Metazoa</taxon>
        <taxon>Spiralia</taxon>
        <taxon>Lophotrochozoa</taxon>
        <taxon>Platyhelminthes</taxon>
        <taxon>Cestoda</taxon>
        <taxon>Eucestoda</taxon>
        <taxon>Cyclophyllidea</taxon>
        <taxon>Hymenolepididae</taxon>
        <taxon>Rodentolepis</taxon>
    </lineage>
</organism>
<dbReference type="SUPFAM" id="SSF57829">
    <property type="entry name" value="Zn-binding ribosomal proteins"/>
    <property type="match status" value="1"/>
</dbReference>
<evidence type="ECO:0000256" key="4">
    <source>
        <dbReference type="ARBA" id="ARBA00022833"/>
    </source>
</evidence>
<evidence type="ECO:0000256" key="3">
    <source>
        <dbReference type="ARBA" id="ARBA00022499"/>
    </source>
</evidence>
<dbReference type="Pfam" id="PF00240">
    <property type="entry name" value="ubiquitin"/>
    <property type="match status" value="1"/>
</dbReference>
<dbReference type="GO" id="GO:0006412">
    <property type="term" value="P:translation"/>
    <property type="evidence" value="ECO:0007669"/>
    <property type="project" value="InterPro"/>
</dbReference>
<dbReference type="PROSITE" id="PS50053">
    <property type="entry name" value="UBIQUITIN_2"/>
    <property type="match status" value="1"/>
</dbReference>
<gene>
    <name evidence="8" type="ORF">HNAJ_LOCUS7603</name>
</gene>
<dbReference type="SMART" id="SM01402">
    <property type="entry name" value="Ribosomal_S27"/>
    <property type="match status" value="1"/>
</dbReference>
<dbReference type="EMBL" id="UZAE01012086">
    <property type="protein sequence ID" value="VDO03463.1"/>
    <property type="molecule type" value="Genomic_DNA"/>
</dbReference>
<evidence type="ECO:0000256" key="1">
    <source>
        <dbReference type="ARBA" id="ARBA00008373"/>
    </source>
</evidence>
<dbReference type="WBParaSite" id="HNAJ_0000760701-mRNA-1">
    <property type="protein sequence ID" value="HNAJ_0000760701-mRNA-1"/>
    <property type="gene ID" value="HNAJ_0000760701"/>
</dbReference>
<reference evidence="10" key="1">
    <citation type="submission" date="2017-02" db="UniProtKB">
        <authorList>
            <consortium name="WormBaseParasite"/>
        </authorList>
    </citation>
    <scope>IDENTIFICATION</scope>
</reference>
<dbReference type="SMART" id="SM00213">
    <property type="entry name" value="UBQ"/>
    <property type="match status" value="1"/>
</dbReference>
<protein>
    <submittedName>
        <fullName evidence="10">Ubiquitin-like domain-containing protein</fullName>
    </submittedName>
</protein>
<dbReference type="GO" id="GO:1990904">
    <property type="term" value="C:ribonucleoprotein complex"/>
    <property type="evidence" value="ECO:0007669"/>
    <property type="project" value="UniProtKB-KW"/>
</dbReference>
<comment type="similarity">
    <text evidence="1">In the N-terminal section; belongs to the ubiquitin family.</text>
</comment>
<sequence length="150" mass="16925">MQLLLKRFDGSTLALNCDANNTVYDVKRQIESREGIPCSLQSLSYGGSFLNNEDSLEDICSSSLAHFDLNVDLLGGAKKRKKKVYTTPKKNKKKPKKVKLSTLKFYGVDATGKITRLRRECPNKECGAGSFMASHHDREYCGKCHLTYRR</sequence>
<dbReference type="Gene3D" id="6.20.50.150">
    <property type="match status" value="1"/>
</dbReference>
<dbReference type="GO" id="GO:0005840">
    <property type="term" value="C:ribosome"/>
    <property type="evidence" value="ECO:0007669"/>
    <property type="project" value="UniProtKB-KW"/>
</dbReference>
<reference evidence="8 9" key="2">
    <citation type="submission" date="2018-11" db="EMBL/GenBank/DDBJ databases">
        <authorList>
            <consortium name="Pathogen Informatics"/>
        </authorList>
    </citation>
    <scope>NUCLEOTIDE SEQUENCE [LARGE SCALE GENOMIC DNA]</scope>
</reference>
<dbReference type="InterPro" id="IPR029071">
    <property type="entry name" value="Ubiquitin-like_domsf"/>
</dbReference>
<dbReference type="STRING" id="102285.A0A0R3TKB6"/>
<dbReference type="InterPro" id="IPR011332">
    <property type="entry name" value="Ribosomal_zn-bd"/>
</dbReference>
<keyword evidence="5" id="KW-0689">Ribosomal protein</keyword>
<accession>A0A0R3TKB6</accession>
<dbReference type="Gene3D" id="3.10.20.90">
    <property type="entry name" value="Phosphatidylinositol 3-kinase Catalytic Subunit, Chain A, domain 1"/>
    <property type="match status" value="1"/>
</dbReference>
<dbReference type="InterPro" id="IPR038582">
    <property type="entry name" value="Ribosomal_eS31_euk-type_sf"/>
</dbReference>
<evidence type="ECO:0000313" key="8">
    <source>
        <dbReference type="EMBL" id="VDO03463.1"/>
    </source>
</evidence>
<evidence type="ECO:0000259" key="7">
    <source>
        <dbReference type="PROSITE" id="PS50053"/>
    </source>
</evidence>
<evidence type="ECO:0000256" key="6">
    <source>
        <dbReference type="ARBA" id="ARBA00023274"/>
    </source>
</evidence>
<comment type="similarity">
    <text evidence="2">In the C-terminal section; belongs to the eukaryotic ribosomal protein eS31 family.</text>
</comment>
<feature type="domain" description="Ubiquitin-like" evidence="7">
    <location>
        <begin position="1"/>
        <end position="76"/>
    </location>
</feature>
<evidence type="ECO:0000313" key="10">
    <source>
        <dbReference type="WBParaSite" id="HNAJ_0000760701-mRNA-1"/>
    </source>
</evidence>
<keyword evidence="6" id="KW-0687">Ribonucleoprotein</keyword>
<dbReference type="Proteomes" id="UP000278807">
    <property type="component" value="Unassembled WGS sequence"/>
</dbReference>
<dbReference type="InterPro" id="IPR002906">
    <property type="entry name" value="Ribosomal_eS31"/>
</dbReference>
<dbReference type="AlphaFoldDB" id="A0A0R3TKB6"/>
<proteinExistence type="inferred from homology"/>
<keyword evidence="9" id="KW-1185">Reference proteome</keyword>
<dbReference type="Pfam" id="PF01599">
    <property type="entry name" value="Ribosomal_S27"/>
    <property type="match status" value="1"/>
</dbReference>
<name>A0A0R3TKB6_RODNA</name>
<dbReference type="InterPro" id="IPR000626">
    <property type="entry name" value="Ubiquitin-like_dom"/>
</dbReference>
<evidence type="ECO:0000313" key="9">
    <source>
        <dbReference type="Proteomes" id="UP000278807"/>
    </source>
</evidence>
<evidence type="ECO:0000256" key="5">
    <source>
        <dbReference type="ARBA" id="ARBA00022980"/>
    </source>
</evidence>
<dbReference type="SUPFAM" id="SSF54236">
    <property type="entry name" value="Ubiquitin-like"/>
    <property type="match status" value="1"/>
</dbReference>
<dbReference type="OrthoDB" id="428577at2759"/>
<dbReference type="GO" id="GO:0003735">
    <property type="term" value="F:structural constituent of ribosome"/>
    <property type="evidence" value="ECO:0007669"/>
    <property type="project" value="InterPro"/>
</dbReference>
<keyword evidence="3" id="KW-1017">Isopeptide bond</keyword>
<keyword evidence="4" id="KW-0862">Zinc</keyword>